<dbReference type="EMBL" id="JBBPHU010000002">
    <property type="protein sequence ID" value="KAK7522117.1"/>
    <property type="molecule type" value="Genomic_DNA"/>
</dbReference>
<protein>
    <submittedName>
        <fullName evidence="2">Uncharacterized protein</fullName>
    </submittedName>
</protein>
<comment type="caution">
    <text evidence="2">The sequence shown here is derived from an EMBL/GenBank/DDBJ whole genome shotgun (WGS) entry which is preliminary data.</text>
</comment>
<reference evidence="2 3" key="1">
    <citation type="submission" date="2024-04" db="EMBL/GenBank/DDBJ databases">
        <title>Phyllosticta paracitricarpa is synonymous to the EU quarantine fungus P. citricarpa based on phylogenomic analyses.</title>
        <authorList>
            <consortium name="Lawrence Berkeley National Laboratory"/>
            <person name="Van Ingen-Buijs V.A."/>
            <person name="Van Westerhoven A.C."/>
            <person name="Haridas S."/>
            <person name="Skiadas P."/>
            <person name="Martin F."/>
            <person name="Groenewald J.Z."/>
            <person name="Crous P.W."/>
            <person name="Seidl M.F."/>
        </authorList>
    </citation>
    <scope>NUCLEOTIDE SEQUENCE [LARGE SCALE GENOMIC DNA]</scope>
    <source>
        <strain evidence="2 3">CBS 123371</strain>
    </source>
</reference>
<dbReference type="Proteomes" id="UP001363622">
    <property type="component" value="Unassembled WGS sequence"/>
</dbReference>
<evidence type="ECO:0000313" key="3">
    <source>
        <dbReference type="Proteomes" id="UP001363622"/>
    </source>
</evidence>
<evidence type="ECO:0000313" key="2">
    <source>
        <dbReference type="EMBL" id="KAK7522117.1"/>
    </source>
</evidence>
<sequence>MVDNKTPSSPPPASGRRRSSTASEKFAALEAIKRQNERAAAARASFSDQQRKPGFIGQMWLNWTRGPISPPESK</sequence>
<name>A0ABR1KVC0_9PEZI</name>
<organism evidence="2 3">
    <name type="scientific">Phyllosticta citriasiana</name>
    <dbReference type="NCBI Taxonomy" id="595635"/>
    <lineage>
        <taxon>Eukaryota</taxon>
        <taxon>Fungi</taxon>
        <taxon>Dikarya</taxon>
        <taxon>Ascomycota</taxon>
        <taxon>Pezizomycotina</taxon>
        <taxon>Dothideomycetes</taxon>
        <taxon>Dothideomycetes incertae sedis</taxon>
        <taxon>Botryosphaeriales</taxon>
        <taxon>Phyllostictaceae</taxon>
        <taxon>Phyllosticta</taxon>
    </lineage>
</organism>
<feature type="region of interest" description="Disordered" evidence="1">
    <location>
        <begin position="1"/>
        <end position="24"/>
    </location>
</feature>
<keyword evidence="3" id="KW-1185">Reference proteome</keyword>
<accession>A0ABR1KVC0</accession>
<proteinExistence type="predicted"/>
<evidence type="ECO:0000256" key="1">
    <source>
        <dbReference type="SAM" id="MobiDB-lite"/>
    </source>
</evidence>
<gene>
    <name evidence="2" type="ORF">IWZ03DRAFT_412278</name>
</gene>